<reference evidence="2 3" key="1">
    <citation type="submission" date="2019-12" db="EMBL/GenBank/DDBJ databases">
        <authorList>
            <person name="Li M."/>
        </authorList>
    </citation>
    <scope>NUCLEOTIDE SEQUENCE [LARGE SCALE GENOMIC DNA]</scope>
    <source>
        <strain evidence="2 3">GBMRC 2024</strain>
    </source>
</reference>
<evidence type="ECO:0000313" key="2">
    <source>
        <dbReference type="EMBL" id="MXN20723.1"/>
    </source>
</evidence>
<evidence type="ECO:0000256" key="1">
    <source>
        <dbReference type="SAM" id="MobiDB-lite"/>
    </source>
</evidence>
<dbReference type="Proteomes" id="UP000477911">
    <property type="component" value="Unassembled WGS sequence"/>
</dbReference>
<dbReference type="RefSeq" id="WP_160896846.1">
    <property type="nucleotide sequence ID" value="NZ_WUMU01000034.1"/>
</dbReference>
<sequence>MHQVWQLLPSPAETSHPAPGGLRTAPLKAGLVITDPAGNQVAIRRGAGGLDIALFPAHGRSRAFTLAQAGVTDRGPAA</sequence>
<name>A0A6L7GD70_9RHOB</name>
<keyword evidence="3" id="KW-1185">Reference proteome</keyword>
<organism evidence="2 3">
    <name type="scientific">Pseudooceanicola albus</name>
    <dbReference type="NCBI Taxonomy" id="2692189"/>
    <lineage>
        <taxon>Bacteria</taxon>
        <taxon>Pseudomonadati</taxon>
        <taxon>Pseudomonadota</taxon>
        <taxon>Alphaproteobacteria</taxon>
        <taxon>Rhodobacterales</taxon>
        <taxon>Paracoccaceae</taxon>
        <taxon>Pseudooceanicola</taxon>
    </lineage>
</organism>
<dbReference type="AlphaFoldDB" id="A0A6L7GD70"/>
<evidence type="ECO:0000313" key="3">
    <source>
        <dbReference type="Proteomes" id="UP000477911"/>
    </source>
</evidence>
<protein>
    <submittedName>
        <fullName evidence="2">Uncharacterized protein</fullName>
    </submittedName>
</protein>
<accession>A0A6L7GD70</accession>
<dbReference type="EMBL" id="WUMU01000034">
    <property type="protein sequence ID" value="MXN20723.1"/>
    <property type="molecule type" value="Genomic_DNA"/>
</dbReference>
<gene>
    <name evidence="2" type="ORF">GR170_23080</name>
</gene>
<comment type="caution">
    <text evidence="2">The sequence shown here is derived from an EMBL/GenBank/DDBJ whole genome shotgun (WGS) entry which is preliminary data.</text>
</comment>
<proteinExistence type="predicted"/>
<feature type="region of interest" description="Disordered" evidence="1">
    <location>
        <begin position="1"/>
        <end position="22"/>
    </location>
</feature>